<dbReference type="InterPro" id="IPR041633">
    <property type="entry name" value="Polbeta"/>
</dbReference>
<accession>A0ABW8T0S1</accession>
<dbReference type="CDD" id="cd05403">
    <property type="entry name" value="NT_KNTase_like"/>
    <property type="match status" value="1"/>
</dbReference>
<evidence type="ECO:0000259" key="8">
    <source>
        <dbReference type="Pfam" id="PF18765"/>
    </source>
</evidence>
<dbReference type="Proteomes" id="UP001623559">
    <property type="component" value="Unassembled WGS sequence"/>
</dbReference>
<keyword evidence="4" id="KW-0479">Metal-binding</keyword>
<proteinExistence type="predicted"/>
<dbReference type="PANTHER" id="PTHR33571">
    <property type="entry name" value="SSL8005 PROTEIN"/>
    <property type="match status" value="1"/>
</dbReference>
<evidence type="ECO:0000256" key="2">
    <source>
        <dbReference type="ARBA" id="ARBA00022679"/>
    </source>
</evidence>
<evidence type="ECO:0000256" key="5">
    <source>
        <dbReference type="ARBA" id="ARBA00022741"/>
    </source>
</evidence>
<evidence type="ECO:0000313" key="9">
    <source>
        <dbReference type="EMBL" id="MFL0206220.1"/>
    </source>
</evidence>
<comment type="caution">
    <text evidence="9">The sequence shown here is derived from an EMBL/GenBank/DDBJ whole genome shotgun (WGS) entry which is preliminary data.</text>
</comment>
<reference evidence="9 10" key="1">
    <citation type="submission" date="2024-07" db="EMBL/GenBank/DDBJ databases">
        <authorList>
            <person name="Pitt A."/>
            <person name="Hahn M.W."/>
        </authorList>
    </citation>
    <scope>NUCLEOTIDE SEQUENCE [LARGE SCALE GENOMIC DNA]</scope>
    <source>
        <strain evidence="9 10">2-AUSEE-184A6</strain>
    </source>
</reference>
<evidence type="ECO:0000256" key="3">
    <source>
        <dbReference type="ARBA" id="ARBA00022695"/>
    </source>
</evidence>
<dbReference type="EMBL" id="JBEWZG010000002">
    <property type="protein sequence ID" value="MFL0206220.1"/>
    <property type="molecule type" value="Genomic_DNA"/>
</dbReference>
<feature type="domain" description="Polymerase beta nucleotidyltransferase" evidence="8">
    <location>
        <begin position="27"/>
        <end position="115"/>
    </location>
</feature>
<evidence type="ECO:0000256" key="1">
    <source>
        <dbReference type="ARBA" id="ARBA00001946"/>
    </source>
</evidence>
<dbReference type="InterPro" id="IPR043519">
    <property type="entry name" value="NT_sf"/>
</dbReference>
<gene>
    <name evidence="9" type="ORF">V7S74_05655</name>
</gene>
<organism evidence="9 10">
    <name type="scientific">Aquirufa novilacunae</name>
    <dbReference type="NCBI Taxonomy" id="3139305"/>
    <lineage>
        <taxon>Bacteria</taxon>
        <taxon>Pseudomonadati</taxon>
        <taxon>Bacteroidota</taxon>
        <taxon>Cytophagia</taxon>
        <taxon>Cytophagales</taxon>
        <taxon>Flectobacillaceae</taxon>
        <taxon>Aquirufa</taxon>
    </lineage>
</organism>
<keyword evidence="5" id="KW-0547">Nucleotide-binding</keyword>
<dbReference type="Gene3D" id="3.30.460.10">
    <property type="entry name" value="Beta Polymerase, domain 2"/>
    <property type="match status" value="1"/>
</dbReference>
<name>A0ABW8T0S1_9BACT</name>
<sequence>MVDIALFIIPFGFHYLSYMNSDTLDLIATYFQQKAPIRRAWIFGSHARGTQSPTSDIDIQIQVYKNTPFTLFDLAEIQHDLSQLLTLEVDLVMLGAPLKSITKNLNHDKILIYENPSS</sequence>
<dbReference type="SUPFAM" id="SSF81301">
    <property type="entry name" value="Nucleotidyltransferase"/>
    <property type="match status" value="1"/>
</dbReference>
<keyword evidence="3" id="KW-0548">Nucleotidyltransferase</keyword>
<dbReference type="Pfam" id="PF18765">
    <property type="entry name" value="Polbeta"/>
    <property type="match status" value="1"/>
</dbReference>
<evidence type="ECO:0000313" key="10">
    <source>
        <dbReference type="Proteomes" id="UP001623559"/>
    </source>
</evidence>
<keyword evidence="6" id="KW-0067">ATP-binding</keyword>
<dbReference type="InterPro" id="IPR052038">
    <property type="entry name" value="Type-VII_TA_antitoxin"/>
</dbReference>
<dbReference type="PANTHER" id="PTHR33571:SF14">
    <property type="entry name" value="PROTEIN ADENYLYLTRANSFERASE MJ0435-RELATED"/>
    <property type="match status" value="1"/>
</dbReference>
<keyword evidence="2" id="KW-0808">Transferase</keyword>
<dbReference type="RefSeq" id="WP_406777800.1">
    <property type="nucleotide sequence ID" value="NZ_JBEWZG010000002.1"/>
</dbReference>
<keyword evidence="7" id="KW-0460">Magnesium</keyword>
<evidence type="ECO:0000256" key="6">
    <source>
        <dbReference type="ARBA" id="ARBA00022840"/>
    </source>
</evidence>
<evidence type="ECO:0000256" key="7">
    <source>
        <dbReference type="ARBA" id="ARBA00022842"/>
    </source>
</evidence>
<comment type="cofactor">
    <cofactor evidence="1">
        <name>Mg(2+)</name>
        <dbReference type="ChEBI" id="CHEBI:18420"/>
    </cofactor>
</comment>
<evidence type="ECO:0000256" key="4">
    <source>
        <dbReference type="ARBA" id="ARBA00022723"/>
    </source>
</evidence>
<protein>
    <submittedName>
        <fullName evidence="9">Nucleotidyltransferase domain-containing protein</fullName>
    </submittedName>
</protein>